<keyword evidence="3 7" id="KW-0012">Acyltransferase</keyword>
<dbReference type="SUPFAM" id="SSF53901">
    <property type="entry name" value="Thiolase-like"/>
    <property type="match status" value="2"/>
</dbReference>
<comment type="similarity">
    <text evidence="1">Belongs to the thiolase-like superfamily. Chalcone/stilbene synthases family.</text>
</comment>
<dbReference type="InterPro" id="IPR016039">
    <property type="entry name" value="Thiolase-like"/>
</dbReference>
<organism evidence="7 8">
    <name type="scientific">Enhygromyxa salina</name>
    <dbReference type="NCBI Taxonomy" id="215803"/>
    <lineage>
        <taxon>Bacteria</taxon>
        <taxon>Pseudomonadati</taxon>
        <taxon>Myxococcota</taxon>
        <taxon>Polyangia</taxon>
        <taxon>Nannocystales</taxon>
        <taxon>Nannocystaceae</taxon>
        <taxon>Enhygromyxa</taxon>
    </lineage>
</organism>
<evidence type="ECO:0000313" key="7">
    <source>
        <dbReference type="EMBL" id="PRP92855.1"/>
    </source>
</evidence>
<dbReference type="PIRSF" id="PIRSF000451">
    <property type="entry name" value="PKS_III"/>
    <property type="match status" value="1"/>
</dbReference>
<dbReference type="InterPro" id="IPR001099">
    <property type="entry name" value="Chalcone/stilbene_synt_N"/>
</dbReference>
<dbReference type="GO" id="GO:0016747">
    <property type="term" value="F:acyltransferase activity, transferring groups other than amino-acyl groups"/>
    <property type="evidence" value="ECO:0007669"/>
    <property type="project" value="InterPro"/>
</dbReference>
<dbReference type="InterPro" id="IPR011141">
    <property type="entry name" value="Polyketide_synthase_type-III"/>
</dbReference>
<keyword evidence="8" id="KW-1185">Reference proteome</keyword>
<feature type="active site" description="Acyl-thioester intermediate" evidence="4">
    <location>
        <position position="142"/>
    </location>
</feature>
<evidence type="ECO:0000259" key="5">
    <source>
        <dbReference type="Pfam" id="PF00195"/>
    </source>
</evidence>
<accession>A0A2S9XJ03</accession>
<dbReference type="Pfam" id="PF00195">
    <property type="entry name" value="Chal_sti_synt_N"/>
    <property type="match status" value="1"/>
</dbReference>
<name>A0A2S9XJ03_9BACT</name>
<evidence type="ECO:0000256" key="2">
    <source>
        <dbReference type="ARBA" id="ARBA00022679"/>
    </source>
</evidence>
<dbReference type="Pfam" id="PF02797">
    <property type="entry name" value="Chal_sti_synt_C"/>
    <property type="match status" value="1"/>
</dbReference>
<evidence type="ECO:0000256" key="4">
    <source>
        <dbReference type="PIRSR" id="PIRSR000451-1"/>
    </source>
</evidence>
<proteinExistence type="inferred from homology"/>
<evidence type="ECO:0000256" key="3">
    <source>
        <dbReference type="ARBA" id="ARBA00023315"/>
    </source>
</evidence>
<feature type="domain" description="Chalcone/stilbene synthase N-terminal" evidence="5">
    <location>
        <begin position="66"/>
        <end position="202"/>
    </location>
</feature>
<comment type="caution">
    <text evidence="7">The sequence shown here is derived from an EMBL/GenBank/DDBJ whole genome shotgun (WGS) entry which is preliminary data.</text>
</comment>
<dbReference type="PANTHER" id="PTHR11877">
    <property type="entry name" value="HYDROXYMETHYLGLUTARYL-COA SYNTHASE"/>
    <property type="match status" value="1"/>
</dbReference>
<reference evidence="7 8" key="1">
    <citation type="submission" date="2018-03" db="EMBL/GenBank/DDBJ databases">
        <title>Draft Genome Sequences of the Obligatory Marine Myxobacteria Enhygromyxa salina SWB005.</title>
        <authorList>
            <person name="Poehlein A."/>
            <person name="Moghaddam J.A."/>
            <person name="Harms H."/>
            <person name="Alanjari M."/>
            <person name="Koenig G.M."/>
            <person name="Daniel R."/>
            <person name="Schaeberle T.F."/>
        </authorList>
    </citation>
    <scope>NUCLEOTIDE SEQUENCE [LARGE SCALE GENOMIC DNA]</scope>
    <source>
        <strain evidence="7 8">SWB005</strain>
    </source>
</reference>
<dbReference type="OrthoDB" id="9786288at2"/>
<protein>
    <submittedName>
        <fullName evidence="7">Alpha-pyrone synthesis polyketide synthase-like Pks11</fullName>
        <ecNumber evidence="7">2.3.1.-</ecNumber>
    </submittedName>
</protein>
<dbReference type="Proteomes" id="UP000237968">
    <property type="component" value="Unassembled WGS sequence"/>
</dbReference>
<evidence type="ECO:0000256" key="1">
    <source>
        <dbReference type="ARBA" id="ARBA00005531"/>
    </source>
</evidence>
<gene>
    <name evidence="7" type="ORF">ENSA5_46870</name>
</gene>
<dbReference type="AlphaFoldDB" id="A0A2S9XJ03"/>
<sequence length="354" mass="38504">MSTHHSSVSRPVVAYPEHRLSLAGMLTLARELYGHARHFRAIERMISNTQIAERRFALPLEQIGKQAGLAERTRLYMEHARPLARGVIEDALNEAALMPADIDLIITSSCTSFVMPSLDAYLINDLGFPPTTRRLPIAQLGCVAGVSALLMANDYCRAYPEARVLVVAVELSSLCFFPEHDDLTSAVCASIFGDGAMACVVSGAAHDGSGLRLGEGMSYTMPDSEHYIRYEVGDGGFHLTLDRGVMHSIPKIAPTIQDFVRSRGVEALDFVVAHTGGRRILDGIVSSLGIDERLVGQSRASLREVGNTASVSVFDVLRRAFDNERPELVERPNHGIVVAFGPGFTMALLEATWA</sequence>
<keyword evidence="2 7" id="KW-0808">Transferase</keyword>
<feature type="domain" description="Chalcone/stilbene synthase C-terminal" evidence="6">
    <location>
        <begin position="219"/>
        <end position="347"/>
    </location>
</feature>
<dbReference type="EC" id="2.3.1.-" evidence="7"/>
<dbReference type="EMBL" id="PVNK01000203">
    <property type="protein sequence ID" value="PRP92855.1"/>
    <property type="molecule type" value="Genomic_DNA"/>
</dbReference>
<evidence type="ECO:0000259" key="6">
    <source>
        <dbReference type="Pfam" id="PF02797"/>
    </source>
</evidence>
<dbReference type="RefSeq" id="WP_106393943.1">
    <property type="nucleotide sequence ID" value="NZ_PVNK01000203.1"/>
</dbReference>
<dbReference type="InterPro" id="IPR012328">
    <property type="entry name" value="Chalcone/stilbene_synt_C"/>
</dbReference>
<dbReference type="PANTHER" id="PTHR11877:SF99">
    <property type="entry name" value="1,3,6,8-TETRAHYDROXYNAPHTHALENE SYNTHASE"/>
    <property type="match status" value="1"/>
</dbReference>
<dbReference type="GO" id="GO:0030639">
    <property type="term" value="P:polyketide biosynthetic process"/>
    <property type="evidence" value="ECO:0007669"/>
    <property type="project" value="TreeGrafter"/>
</dbReference>
<evidence type="ECO:0000313" key="8">
    <source>
        <dbReference type="Proteomes" id="UP000237968"/>
    </source>
</evidence>
<dbReference type="CDD" id="cd00831">
    <property type="entry name" value="CHS_like"/>
    <property type="match status" value="1"/>
</dbReference>
<dbReference type="Gene3D" id="3.40.47.10">
    <property type="match status" value="2"/>
</dbReference>